<evidence type="ECO:0000313" key="3">
    <source>
        <dbReference type="EMBL" id="CAA0285059.1"/>
    </source>
</evidence>
<dbReference type="ExpressionAtlas" id="A0A5S9WQM7">
    <property type="expression patterns" value="baseline"/>
</dbReference>
<evidence type="ECO:0000313" key="4">
    <source>
        <dbReference type="Proteomes" id="UP000434276"/>
    </source>
</evidence>
<dbReference type="PANTHER" id="PTHR31111:SF42">
    <property type="entry name" value="F-BOX DOMAIN-CONTAINING PROTEIN"/>
    <property type="match status" value="1"/>
</dbReference>
<protein>
    <recommendedName>
        <fullName evidence="2">F-box domain-containing protein</fullName>
    </recommendedName>
</protein>
<dbReference type="InterPro" id="IPR036047">
    <property type="entry name" value="F-box-like_dom_sf"/>
</dbReference>
<dbReference type="Pfam" id="PF00646">
    <property type="entry name" value="F-box"/>
    <property type="match status" value="1"/>
</dbReference>
<evidence type="ECO:0000256" key="1">
    <source>
        <dbReference type="SAM" id="MobiDB-lite"/>
    </source>
</evidence>
<name>A0A5S9WQM7_ARATH</name>
<dbReference type="InterPro" id="IPR013187">
    <property type="entry name" value="F-box-assoc_dom_typ3"/>
</dbReference>
<dbReference type="InterPro" id="IPR017451">
    <property type="entry name" value="F-box-assoc_interact_dom"/>
</dbReference>
<organism evidence="3 4">
    <name type="scientific">Arabidopsis thaliana</name>
    <name type="common">Mouse-ear cress</name>
    <dbReference type="NCBI Taxonomy" id="3702"/>
    <lineage>
        <taxon>Eukaryota</taxon>
        <taxon>Viridiplantae</taxon>
        <taxon>Streptophyta</taxon>
        <taxon>Embryophyta</taxon>
        <taxon>Tracheophyta</taxon>
        <taxon>Spermatophyta</taxon>
        <taxon>Magnoliopsida</taxon>
        <taxon>eudicotyledons</taxon>
        <taxon>Gunneridae</taxon>
        <taxon>Pentapetalae</taxon>
        <taxon>rosids</taxon>
        <taxon>malvids</taxon>
        <taxon>Brassicales</taxon>
        <taxon>Brassicaceae</taxon>
        <taxon>Camelineae</taxon>
        <taxon>Arabidopsis</taxon>
    </lineage>
</organism>
<sequence>MEQREDNTERIHRERRKRQSSSIPKTTTLLCPLDLILEILLRLPVKSVLRFRCVSKLWLSTTTDPYFTNSYEARSSTRPSLLMFFKNKDKLFVFTFPHHNQNSKELHSYSQHVDSYHIKYPKYCCFPFTESVHGLISFRISTKPIIWNPTMRQFLILPKPEKSWKGLSVFLGYDPVEGKHKLMCMNRDNTSDECRVLTLGSAQEKWRRIKTNLKHRSILRYYGQCINGVIYYQAYIDQMGFISNPTIMSFEVRSEKFDTITLPSGSFANMLIPYQGRLACVNNTMDDVNGGITLWTLEDAEKHIWSCKLFLAPLAHYDRSLKTDFKLDGITHAGEFIYVPSTFLKSFYVLYFDPKKNSFRKVEFRGTADEVFRLSHGLGNKKVNRLYTFSHHVTSF</sequence>
<dbReference type="Pfam" id="PF08268">
    <property type="entry name" value="FBA_3"/>
    <property type="match status" value="1"/>
</dbReference>
<feature type="domain" description="F-box" evidence="2">
    <location>
        <begin position="31"/>
        <end position="71"/>
    </location>
</feature>
<dbReference type="Proteomes" id="UP000434276">
    <property type="component" value="Unassembled WGS sequence"/>
</dbReference>
<accession>A0A5S9WQM7</accession>
<dbReference type="SUPFAM" id="SSF81383">
    <property type="entry name" value="F-box domain"/>
    <property type="match status" value="1"/>
</dbReference>
<dbReference type="EMBL" id="CACSHJ010000087">
    <property type="protein sequence ID" value="CAA0285059.1"/>
    <property type="molecule type" value="Genomic_DNA"/>
</dbReference>
<dbReference type="AlphaFoldDB" id="A0A5S9WQM7"/>
<dbReference type="PANTHER" id="PTHR31111">
    <property type="entry name" value="BNAA05G37150D PROTEIN-RELATED"/>
    <property type="match status" value="1"/>
</dbReference>
<dbReference type="InterPro" id="IPR001810">
    <property type="entry name" value="F-box_dom"/>
</dbReference>
<dbReference type="CDD" id="cd22157">
    <property type="entry name" value="F-box_AtFBW1-like"/>
    <property type="match status" value="1"/>
</dbReference>
<dbReference type="SMART" id="SM00256">
    <property type="entry name" value="FBOX"/>
    <property type="match status" value="1"/>
</dbReference>
<evidence type="ECO:0000259" key="2">
    <source>
        <dbReference type="SMART" id="SM00256"/>
    </source>
</evidence>
<gene>
    <name evidence="3" type="ORF">C24_LOCUS4079</name>
</gene>
<dbReference type="NCBIfam" id="TIGR01640">
    <property type="entry name" value="F_box_assoc_1"/>
    <property type="match status" value="1"/>
</dbReference>
<feature type="region of interest" description="Disordered" evidence="1">
    <location>
        <begin position="1"/>
        <end position="20"/>
    </location>
</feature>
<reference evidence="3 4" key="1">
    <citation type="submission" date="2019-12" db="EMBL/GenBank/DDBJ databases">
        <authorList>
            <person name="Jiao W.-B."/>
            <person name="Schneeberger K."/>
        </authorList>
    </citation>
    <scope>NUCLEOTIDE SEQUENCE [LARGE SCALE GENOMIC DNA]</scope>
    <source>
        <strain evidence="4">cv. C24</strain>
    </source>
</reference>
<dbReference type="Gene3D" id="1.20.1280.50">
    <property type="match status" value="1"/>
</dbReference>
<proteinExistence type="predicted"/>
<dbReference type="OrthoDB" id="687122at2759"/>
<feature type="compositionally biased region" description="Basic and acidic residues" evidence="1">
    <location>
        <begin position="1"/>
        <end position="12"/>
    </location>
</feature>